<organism evidence="6 7">
    <name type="scientific">Natronoflexus pectinivorans</name>
    <dbReference type="NCBI Taxonomy" id="682526"/>
    <lineage>
        <taxon>Bacteria</taxon>
        <taxon>Pseudomonadati</taxon>
        <taxon>Bacteroidota</taxon>
        <taxon>Bacteroidia</taxon>
        <taxon>Marinilabiliales</taxon>
        <taxon>Marinilabiliaceae</taxon>
        <taxon>Natronoflexus</taxon>
    </lineage>
</organism>
<dbReference type="AlphaFoldDB" id="A0A4R2GMI2"/>
<dbReference type="OrthoDB" id="1096670at2"/>
<dbReference type="Gene3D" id="3.40.30.10">
    <property type="entry name" value="Glutaredoxin"/>
    <property type="match status" value="1"/>
</dbReference>
<dbReference type="CDD" id="cd02966">
    <property type="entry name" value="TlpA_like_family"/>
    <property type="match status" value="1"/>
</dbReference>
<dbReference type="PROSITE" id="PS51352">
    <property type="entry name" value="THIOREDOXIN_2"/>
    <property type="match status" value="1"/>
</dbReference>
<reference evidence="6 7" key="1">
    <citation type="submission" date="2019-03" db="EMBL/GenBank/DDBJ databases">
        <title>Genomic Encyclopedia of Type Strains, Phase IV (KMG-IV): sequencing the most valuable type-strain genomes for metagenomic binning, comparative biology and taxonomic classification.</title>
        <authorList>
            <person name="Goeker M."/>
        </authorList>
    </citation>
    <scope>NUCLEOTIDE SEQUENCE [LARGE SCALE GENOMIC DNA]</scope>
    <source>
        <strain evidence="6 7">DSM 24179</strain>
    </source>
</reference>
<evidence type="ECO:0000256" key="4">
    <source>
        <dbReference type="ARBA" id="ARBA00023284"/>
    </source>
</evidence>
<evidence type="ECO:0000259" key="5">
    <source>
        <dbReference type="PROSITE" id="PS51352"/>
    </source>
</evidence>
<dbReference type="Proteomes" id="UP000295221">
    <property type="component" value="Unassembled WGS sequence"/>
</dbReference>
<comment type="caution">
    <text evidence="6">The sequence shown here is derived from an EMBL/GenBank/DDBJ whole genome shotgun (WGS) entry which is preliminary data.</text>
</comment>
<dbReference type="InterPro" id="IPR050553">
    <property type="entry name" value="Thioredoxin_ResA/DsbE_sf"/>
</dbReference>
<dbReference type="InterPro" id="IPR012336">
    <property type="entry name" value="Thioredoxin-like_fold"/>
</dbReference>
<dbReference type="Pfam" id="PF13905">
    <property type="entry name" value="Thioredoxin_8"/>
    <property type="match status" value="1"/>
</dbReference>
<evidence type="ECO:0000256" key="2">
    <source>
        <dbReference type="ARBA" id="ARBA00022748"/>
    </source>
</evidence>
<dbReference type="RefSeq" id="WP_132431038.1">
    <property type="nucleotide sequence ID" value="NZ_SLWK01000001.1"/>
</dbReference>
<feature type="domain" description="Thioredoxin" evidence="5">
    <location>
        <begin position="713"/>
        <end position="852"/>
    </location>
</feature>
<keyword evidence="7" id="KW-1185">Reference proteome</keyword>
<sequence length="852" mass="98735">MIKCFLQTILIVVAGLSLTSHTIIKNPKHGFSNSQILQLTGIEILDTTTILHFHAIYTPGWWINLNEKYYISDVESDEKLFVKASDGIPFNERFTMPESGEVSFKAYFPPIGSGVERIDFTAEDLDRAWTIFDIELNPQSQPEWMQMFGGNWFRPASGNWELGVYNGQIIYQQKIWILNDVELSDGFFQFNVDSEGDIKTIFAHINEDDNILAGFSRSALQEYVRIEKLAAAELEKDDALFELPIFNLDSVKFTGLLKDYTPRVGSFVFTIYVNNILTGDQESYTSSVLPDGTFEIMIPLYYPHEVYVRSEFYSASLFLEPGKDVLVMFDLSSRYESVLYMGENARLIRELSGFNVHQNFNYREVESKILGMSHMDFKAYCDSVKKVTQQFFEEYARVNNLSAKAIQVRELDFIYQFLSIALEYHWTFENAYRQKHNIPRTQRELPVKIPVAEIDFYDFMTDEIIHNPLALLSDGYNSFVNRIKHNRILTQNEGADCYSQARIMQLLLESGFEFTEEELSMIDLMKKLEDESFLADMLPYSVEDVQNFVNKNEEYIEGFLAQNEYSGIFNLPDFCSYLLEQGIPVSPEEKILVAQVEEFQNSDKYNEMNDTWEQVNNFYSGYAHLTDMAITYHQYSRRLTHLNSFFGIELGLVTDIMYSQDILRRIVSQMTPLTDSDVERIQANISDPFIKEYLAVSNQSVIDKIELNKLTSVHNIQEVPDTDLENVFDAIISKYKGKVVYVDFWATWCGPCRSGMTRIIPLKEELSDEDIVFVYITNPSSPKNAWKNMIAEIKGDHYRVSNEEWEVFRNRFDITGIPHYVLVDKNGEVVNPKVQFGISNNDLKNLFMKYLN</sequence>
<proteinExistence type="predicted"/>
<evidence type="ECO:0000313" key="6">
    <source>
        <dbReference type="EMBL" id="TCO10494.1"/>
    </source>
</evidence>
<keyword evidence="6" id="KW-0413">Isomerase</keyword>
<gene>
    <name evidence="6" type="ORF">EV194_101124</name>
</gene>
<dbReference type="EMBL" id="SLWK01000001">
    <property type="protein sequence ID" value="TCO10494.1"/>
    <property type="molecule type" value="Genomic_DNA"/>
</dbReference>
<keyword evidence="3" id="KW-1015">Disulfide bond</keyword>
<accession>A0A4R2GMI2</accession>
<comment type="subcellular location">
    <subcellularLocation>
        <location evidence="1">Cell envelope</location>
    </subcellularLocation>
</comment>
<dbReference type="GO" id="GO:0030313">
    <property type="term" value="C:cell envelope"/>
    <property type="evidence" value="ECO:0007669"/>
    <property type="project" value="UniProtKB-SubCell"/>
</dbReference>
<dbReference type="GO" id="GO:0017004">
    <property type="term" value="P:cytochrome complex assembly"/>
    <property type="evidence" value="ECO:0007669"/>
    <property type="project" value="UniProtKB-KW"/>
</dbReference>
<keyword evidence="2" id="KW-0201">Cytochrome c-type biogenesis</keyword>
<dbReference type="InterPro" id="IPR036249">
    <property type="entry name" value="Thioredoxin-like_sf"/>
</dbReference>
<name>A0A4R2GMI2_9BACT</name>
<evidence type="ECO:0000256" key="1">
    <source>
        <dbReference type="ARBA" id="ARBA00004196"/>
    </source>
</evidence>
<dbReference type="InterPro" id="IPR013766">
    <property type="entry name" value="Thioredoxin_domain"/>
</dbReference>
<evidence type="ECO:0000256" key="3">
    <source>
        <dbReference type="ARBA" id="ARBA00023157"/>
    </source>
</evidence>
<evidence type="ECO:0000313" key="7">
    <source>
        <dbReference type="Proteomes" id="UP000295221"/>
    </source>
</evidence>
<protein>
    <submittedName>
        <fullName evidence="6">Thiol-disulfide isomerase/thioredoxin</fullName>
    </submittedName>
</protein>
<keyword evidence="4" id="KW-0676">Redox-active center</keyword>
<dbReference type="SUPFAM" id="SSF52833">
    <property type="entry name" value="Thioredoxin-like"/>
    <property type="match status" value="1"/>
</dbReference>
<dbReference type="PANTHER" id="PTHR42852">
    <property type="entry name" value="THIOL:DISULFIDE INTERCHANGE PROTEIN DSBE"/>
    <property type="match status" value="1"/>
</dbReference>
<dbReference type="GO" id="GO:0016853">
    <property type="term" value="F:isomerase activity"/>
    <property type="evidence" value="ECO:0007669"/>
    <property type="project" value="UniProtKB-KW"/>
</dbReference>
<dbReference type="PANTHER" id="PTHR42852:SF6">
    <property type="entry name" value="THIOL:DISULFIDE INTERCHANGE PROTEIN DSBE"/>
    <property type="match status" value="1"/>
</dbReference>